<feature type="coiled-coil region" evidence="6">
    <location>
        <begin position="974"/>
        <end position="1008"/>
    </location>
</feature>
<feature type="coiled-coil region" evidence="6">
    <location>
        <begin position="1365"/>
        <end position="1420"/>
    </location>
</feature>
<dbReference type="PANTHER" id="PTHR23157">
    <property type="entry name" value="GRIP AND COILED-COIL DOMAIN-CONTAINING PROTEIN 1"/>
    <property type="match status" value="1"/>
</dbReference>
<feature type="region of interest" description="Disordered" evidence="7">
    <location>
        <begin position="707"/>
        <end position="828"/>
    </location>
</feature>
<evidence type="ECO:0000313" key="9">
    <source>
        <dbReference type="EMBL" id="EED89549.1"/>
    </source>
</evidence>
<dbReference type="InterPro" id="IPR051952">
    <property type="entry name" value="Golgi-autophagy_related"/>
</dbReference>
<feature type="compositionally biased region" description="Acidic residues" evidence="7">
    <location>
        <begin position="312"/>
        <end position="331"/>
    </location>
</feature>
<feature type="compositionally biased region" description="Basic and acidic residues" evidence="7">
    <location>
        <begin position="256"/>
        <end position="269"/>
    </location>
</feature>
<proteinExistence type="predicted"/>
<dbReference type="STRING" id="35128.B8CAR5"/>
<name>B8CAR5_THAPS</name>
<keyword evidence="4 6" id="KW-0175">Coiled coil</keyword>
<feature type="region of interest" description="Disordered" evidence="7">
    <location>
        <begin position="1119"/>
        <end position="1138"/>
    </location>
</feature>
<feature type="region of interest" description="Disordered" evidence="7">
    <location>
        <begin position="74"/>
        <end position="96"/>
    </location>
</feature>
<dbReference type="PROSITE" id="PS50913">
    <property type="entry name" value="GRIP"/>
    <property type="match status" value="1"/>
</dbReference>
<feature type="compositionally biased region" description="Basic and acidic residues" evidence="7">
    <location>
        <begin position="736"/>
        <end position="748"/>
    </location>
</feature>
<dbReference type="eggNOG" id="ENOG502SDET">
    <property type="taxonomic scope" value="Eukaryota"/>
</dbReference>
<feature type="compositionally biased region" description="Acidic residues" evidence="7">
    <location>
        <begin position="494"/>
        <end position="520"/>
    </location>
</feature>
<keyword evidence="10" id="KW-1185">Reference proteome</keyword>
<feature type="compositionally biased region" description="Polar residues" evidence="7">
    <location>
        <begin position="426"/>
        <end position="446"/>
    </location>
</feature>
<dbReference type="KEGG" id="tps:THAPSDRAFT_24562"/>
<dbReference type="PANTHER" id="PTHR23157:SF25">
    <property type="entry name" value="GRIP AND COILED-COIL DOMAIN-CONTAINING PROTEIN 1"/>
    <property type="match status" value="1"/>
</dbReference>
<dbReference type="GO" id="GO:0005794">
    <property type="term" value="C:Golgi apparatus"/>
    <property type="evidence" value="ECO:0000318"/>
    <property type="project" value="GO_Central"/>
</dbReference>
<comment type="subcellular location">
    <subcellularLocation>
        <location evidence="2">Cytoplasm</location>
    </subcellularLocation>
    <subcellularLocation>
        <location evidence="1">Endomembrane system</location>
        <topology evidence="1">Peripheral membrane protein</topology>
    </subcellularLocation>
</comment>
<feature type="region of interest" description="Disordered" evidence="7">
    <location>
        <begin position="240"/>
        <end position="276"/>
    </location>
</feature>
<protein>
    <recommendedName>
        <fullName evidence="8">GRIP domain-containing protein</fullName>
    </recommendedName>
</protein>
<dbReference type="Pfam" id="PF01465">
    <property type="entry name" value="GRIP"/>
    <property type="match status" value="1"/>
</dbReference>
<dbReference type="Proteomes" id="UP000001449">
    <property type="component" value="Chromosome 12"/>
</dbReference>
<feature type="compositionally biased region" description="Polar residues" evidence="7">
    <location>
        <begin position="380"/>
        <end position="389"/>
    </location>
</feature>
<organism evidence="9 10">
    <name type="scientific">Thalassiosira pseudonana</name>
    <name type="common">Marine diatom</name>
    <name type="synonym">Cyclotella nana</name>
    <dbReference type="NCBI Taxonomy" id="35128"/>
    <lineage>
        <taxon>Eukaryota</taxon>
        <taxon>Sar</taxon>
        <taxon>Stramenopiles</taxon>
        <taxon>Ochrophyta</taxon>
        <taxon>Bacillariophyta</taxon>
        <taxon>Coscinodiscophyceae</taxon>
        <taxon>Thalassiosirophycidae</taxon>
        <taxon>Thalassiosirales</taxon>
        <taxon>Thalassiosiraceae</taxon>
        <taxon>Thalassiosira</taxon>
    </lineage>
</organism>
<dbReference type="PaxDb" id="35128-Thaps24562"/>
<evidence type="ECO:0000256" key="3">
    <source>
        <dbReference type="ARBA" id="ARBA00022490"/>
    </source>
</evidence>
<evidence type="ECO:0000256" key="5">
    <source>
        <dbReference type="ARBA" id="ARBA00023136"/>
    </source>
</evidence>
<dbReference type="Gene3D" id="1.10.287.1490">
    <property type="match status" value="1"/>
</dbReference>
<feature type="compositionally biased region" description="Acidic residues" evidence="7">
    <location>
        <begin position="469"/>
        <end position="480"/>
    </location>
</feature>
<evidence type="ECO:0000256" key="4">
    <source>
        <dbReference type="ARBA" id="ARBA00023054"/>
    </source>
</evidence>
<keyword evidence="5" id="KW-0472">Membrane</keyword>
<sequence>MSLPVVTIVQEQASSIQSPGIFNLDSMNTENQSADIATTTTINTNYGGEATAQTTTQDDSSLFPSGLLMTTPDRRTVPRRPYTEPLHSSTPQQQPTVVHSFVPETPTATTVMGIDQLSSLVSSVPSPPRVGVIKLSISKESGGGGDFFDEWGEEDVVVDDDEVDDDVDTGGGANTNAAGENREAVNAMNESPASVEYNKQQQQQPPASAKVMDESDEAAEQMRRESQKLAAQIMLQDQLEKESHVSVVKEEEEEAIVDKARGVEEKSAQEEQLPLEGPVQAVSNVIQERDVVSEQEQPSYEVMEVADAVDSWGDDDIDSPSDDEEGEEEVSQPEVVLMKKVSSNEVNGQHRELVVDVPADSVGEESVDAAVTTLVEVEGDQQQQCTPPQESALELQVAGADQEPSSLGNDTGDDPWGDDDIDLADSSSNVDDLNNTSEEITTGTPTDNDDAAENAIDPLDAQTPLVLADESELPPEESEEQDRVLDSQGATSAEDAELDADDPWGEDTLDIADSVEEADSNEQPTEDVVSHELPQPTPPNEMGNDPLWEEEQNQHHLTIQQTELDVNSGEDGVEDATLPDGDGPLEQPLPLDVASGEGETVAEQPVTKVNVPEPKVEEVDAISEKEPPALPIENKVSVQQSIDSQRNSAPLNNETISIAANETANGVNSAMSSFFEGAAAITSASPSLQAVFESRATNLFDTSKASFGWGFNDNNSAESSESSESGGAESAAQNEVRGKSTSEVENKLTQDQSGGNGDAFDSDNMDDLYNDDELDDMYDDDDDDDEKEEEKFSEKPTEDLPRVSCDGNVVENDATVDIPDTSISEEGDTTVRNGQSGNVPVEQFIQQFERMTQSHQLEMDELQRSHKMDVDRLENELRLEREKNKRANREEVASQDKYLAQMRDLEKTYNKTLKEKEDKLEEVMKRNEGMGLKMDSMKREVDGLLKIVDERLNAGHGNSMLKVEDRVKVGQEELARKDKEIRELKSSVSSLQANLDATTEAYNTLKSRAKAVATELKDRRVEVRTLASQNEELQSSNTSPQSQLSNFRAVINQHELTIGYKDKDMETLNEKVKELKKQIEGKDKSLQDRSAVGEKAISSYKRKAQEALAAANSRLAAANHAKEEAESDAKAAKSASDDAVERARVAEAKMMEADRLASEATSRLESEQTSSSKIVAELKEAISKLEHRVTTMRADSEGAIMTSEKLIADIEQMTVKLNDQTDVNSKLREKLIEEKTLCKSLQAEVIDLRDEVQRNSAAAFKRQKDETVYSDCHFERNSGAGLSSNGPVKSEGRVESDGTIIMLQQELQGANEAINELKLALRMALLGRTETGVSDAVSEHAPSVNHDDAGDSVHNGKGSTPLFFAIEKQNELNTARDEINRLANMLGDAESEKQEAYDAMNEMRRKMEEANARLLRYEKLGMKSTRQSSAPPSSYAPYRSTGFVGLHPGSQGDGMPTTSGNDSVVNLEYLKNVMLSFLKAKTLADRRKLVPVLSTVLCLTPEEQSDAVQSVEQSSGLTGVASSFWENLESKAHNLM</sequence>
<feature type="compositionally biased region" description="Basic and acidic residues" evidence="7">
    <location>
        <begin position="240"/>
        <end position="249"/>
    </location>
</feature>
<feature type="compositionally biased region" description="Acidic residues" evidence="7">
    <location>
        <begin position="411"/>
        <end position="423"/>
    </location>
</feature>
<feature type="region of interest" description="Disordered" evidence="7">
    <location>
        <begin position="291"/>
        <end position="351"/>
    </location>
</feature>
<dbReference type="SMART" id="SM00755">
    <property type="entry name" value="Grip"/>
    <property type="match status" value="1"/>
</dbReference>
<reference evidence="9 10" key="2">
    <citation type="journal article" date="2008" name="Nature">
        <title>The Phaeodactylum genome reveals the evolutionary history of diatom genomes.</title>
        <authorList>
            <person name="Bowler C."/>
            <person name="Allen A.E."/>
            <person name="Badger J.H."/>
            <person name="Grimwood J."/>
            <person name="Jabbari K."/>
            <person name="Kuo A."/>
            <person name="Maheswari U."/>
            <person name="Martens C."/>
            <person name="Maumus F."/>
            <person name="Otillar R.P."/>
            <person name="Rayko E."/>
            <person name="Salamov A."/>
            <person name="Vandepoele K."/>
            <person name="Beszteri B."/>
            <person name="Gruber A."/>
            <person name="Heijde M."/>
            <person name="Katinka M."/>
            <person name="Mock T."/>
            <person name="Valentin K."/>
            <person name="Verret F."/>
            <person name="Berges J.A."/>
            <person name="Brownlee C."/>
            <person name="Cadoret J.P."/>
            <person name="Chiovitti A."/>
            <person name="Choi C.J."/>
            <person name="Coesel S."/>
            <person name="De Martino A."/>
            <person name="Detter J.C."/>
            <person name="Durkin C."/>
            <person name="Falciatore A."/>
            <person name="Fournet J."/>
            <person name="Haruta M."/>
            <person name="Huysman M.J."/>
            <person name="Jenkins B.D."/>
            <person name="Jiroutova K."/>
            <person name="Jorgensen R.E."/>
            <person name="Joubert Y."/>
            <person name="Kaplan A."/>
            <person name="Kroger N."/>
            <person name="Kroth P.G."/>
            <person name="La Roche J."/>
            <person name="Lindquist E."/>
            <person name="Lommer M."/>
            <person name="Martin-Jezequel V."/>
            <person name="Lopez P.J."/>
            <person name="Lucas S."/>
            <person name="Mangogna M."/>
            <person name="McGinnis K."/>
            <person name="Medlin L.K."/>
            <person name="Montsant A."/>
            <person name="Oudot-Le Secq M.P."/>
            <person name="Napoli C."/>
            <person name="Obornik M."/>
            <person name="Parker M.S."/>
            <person name="Petit J.L."/>
            <person name="Porcel B.M."/>
            <person name="Poulsen N."/>
            <person name="Robison M."/>
            <person name="Rychlewski L."/>
            <person name="Rynearson T.A."/>
            <person name="Schmutz J."/>
            <person name="Shapiro H."/>
            <person name="Siaut M."/>
            <person name="Stanley M."/>
            <person name="Sussman M.R."/>
            <person name="Taylor A.R."/>
            <person name="Vardi A."/>
            <person name="von Dassow P."/>
            <person name="Vyverman W."/>
            <person name="Willis A."/>
            <person name="Wyrwicz L.S."/>
            <person name="Rokhsar D.S."/>
            <person name="Weissenbach J."/>
            <person name="Armbrust E.V."/>
            <person name="Green B.R."/>
            <person name="Van de Peer Y."/>
            <person name="Grigoriev I.V."/>
        </authorList>
    </citation>
    <scope>NUCLEOTIDE SEQUENCE [LARGE SCALE GENOMIC DNA]</scope>
    <source>
        <strain evidence="9 10">CCMP1335</strain>
    </source>
</reference>
<feature type="domain" description="GRIP" evidence="8">
    <location>
        <begin position="1460"/>
        <end position="1510"/>
    </location>
</feature>
<feature type="compositionally biased region" description="Acidic residues" evidence="7">
    <location>
        <begin position="760"/>
        <end position="788"/>
    </location>
</feature>
<feature type="region of interest" description="Disordered" evidence="7">
    <location>
        <begin position="188"/>
        <end position="227"/>
    </location>
</feature>
<keyword evidence="3" id="KW-0963">Cytoplasm</keyword>
<accession>B8CAR5</accession>
<reference evidence="9 10" key="1">
    <citation type="journal article" date="2004" name="Science">
        <title>The genome of the diatom Thalassiosira pseudonana: ecology, evolution, and metabolism.</title>
        <authorList>
            <person name="Armbrust E.V."/>
            <person name="Berges J.A."/>
            <person name="Bowler C."/>
            <person name="Green B.R."/>
            <person name="Martinez D."/>
            <person name="Putnam N.H."/>
            <person name="Zhou S."/>
            <person name="Allen A.E."/>
            <person name="Apt K.E."/>
            <person name="Bechner M."/>
            <person name="Brzezinski M.A."/>
            <person name="Chaal B.K."/>
            <person name="Chiovitti A."/>
            <person name="Davis A.K."/>
            <person name="Demarest M.S."/>
            <person name="Detter J.C."/>
            <person name="Glavina T."/>
            <person name="Goodstein D."/>
            <person name="Hadi M.Z."/>
            <person name="Hellsten U."/>
            <person name="Hildebrand M."/>
            <person name="Jenkins B.D."/>
            <person name="Jurka J."/>
            <person name="Kapitonov V.V."/>
            <person name="Kroger N."/>
            <person name="Lau W.W."/>
            <person name="Lane T.W."/>
            <person name="Larimer F.W."/>
            <person name="Lippmeier J.C."/>
            <person name="Lucas S."/>
            <person name="Medina M."/>
            <person name="Montsant A."/>
            <person name="Obornik M."/>
            <person name="Parker M.S."/>
            <person name="Palenik B."/>
            <person name="Pazour G.J."/>
            <person name="Richardson P.M."/>
            <person name="Rynearson T.A."/>
            <person name="Saito M.A."/>
            <person name="Schwartz D.C."/>
            <person name="Thamatrakoln K."/>
            <person name="Valentin K."/>
            <person name="Vardi A."/>
            <person name="Wilkerson F.P."/>
            <person name="Rokhsar D.S."/>
        </authorList>
    </citation>
    <scope>NUCLEOTIDE SEQUENCE [LARGE SCALE GENOMIC DNA]</scope>
    <source>
        <strain evidence="9 10">CCMP1335</strain>
    </source>
</reference>
<evidence type="ECO:0000313" key="10">
    <source>
        <dbReference type="Proteomes" id="UP000001449"/>
    </source>
</evidence>
<dbReference type="HOGENOM" id="CLU_261417_0_0_1"/>
<evidence type="ECO:0000256" key="6">
    <source>
        <dbReference type="SAM" id="Coils"/>
    </source>
</evidence>
<gene>
    <name evidence="9" type="ORF">THAPSDRAFT_24562</name>
</gene>
<feature type="compositionally biased region" description="Basic and acidic residues" evidence="7">
    <location>
        <begin position="1120"/>
        <end position="1138"/>
    </location>
</feature>
<evidence type="ECO:0000256" key="7">
    <source>
        <dbReference type="SAM" id="MobiDB-lite"/>
    </source>
</evidence>
<feature type="compositionally biased region" description="Low complexity" evidence="7">
    <location>
        <begin position="716"/>
        <end position="732"/>
    </location>
</feature>
<evidence type="ECO:0000259" key="8">
    <source>
        <dbReference type="PROSITE" id="PS50913"/>
    </source>
</evidence>
<dbReference type="RefSeq" id="XP_002293088.1">
    <property type="nucleotide sequence ID" value="XM_002293052.1"/>
</dbReference>
<feature type="compositionally biased region" description="Basic and acidic residues" evidence="7">
    <location>
        <begin position="789"/>
        <end position="801"/>
    </location>
</feature>
<feature type="region of interest" description="Disordered" evidence="7">
    <location>
        <begin position="378"/>
        <end position="547"/>
    </location>
</feature>
<feature type="coiled-coil region" evidence="6">
    <location>
        <begin position="845"/>
        <end position="933"/>
    </location>
</feature>
<evidence type="ECO:0000256" key="2">
    <source>
        <dbReference type="ARBA" id="ARBA00004496"/>
    </source>
</evidence>
<dbReference type="InterPro" id="IPR000237">
    <property type="entry name" value="GRIP_dom"/>
</dbReference>
<dbReference type="GeneID" id="7448026"/>
<dbReference type="EMBL" id="CM000647">
    <property type="protein sequence ID" value="EED89549.1"/>
    <property type="molecule type" value="Genomic_DNA"/>
</dbReference>
<dbReference type="InParanoid" id="B8CAR5"/>
<feature type="region of interest" description="Disordered" evidence="7">
    <location>
        <begin position="567"/>
        <end position="592"/>
    </location>
</feature>
<evidence type="ECO:0000256" key="1">
    <source>
        <dbReference type="ARBA" id="ARBA00004184"/>
    </source>
</evidence>
<feature type="coiled-coil region" evidence="6">
    <location>
        <begin position="1175"/>
        <end position="1251"/>
    </location>
</feature>
<dbReference type="OMA" id="ELINCAN"/>
<feature type="compositionally biased region" description="Polar residues" evidence="7">
    <location>
        <begin position="86"/>
        <end position="96"/>
    </location>
</feature>